<keyword evidence="2" id="KW-0808">Transferase</keyword>
<organism evidence="2 3">
    <name type="scientific">Enterococcus florum</name>
    <dbReference type="NCBI Taxonomy" id="2480627"/>
    <lineage>
        <taxon>Bacteria</taxon>
        <taxon>Bacillati</taxon>
        <taxon>Bacillota</taxon>
        <taxon>Bacilli</taxon>
        <taxon>Lactobacillales</taxon>
        <taxon>Enterococcaceae</taxon>
        <taxon>Enterococcus</taxon>
    </lineage>
</organism>
<dbReference type="GO" id="GO:0019563">
    <property type="term" value="P:glycerol catabolic process"/>
    <property type="evidence" value="ECO:0007669"/>
    <property type="project" value="TreeGrafter"/>
</dbReference>
<comment type="caution">
    <text evidence="2">The sequence shown here is derived from an EMBL/GenBank/DDBJ whole genome shotgun (WGS) entry which is preliminary data.</text>
</comment>
<protein>
    <submittedName>
        <fullName evidence="2">Dihydroxyacetone kinase subunit DhaK</fullName>
    </submittedName>
</protein>
<dbReference type="RefSeq" id="WP_146621930.1">
    <property type="nucleotide sequence ID" value="NZ_BJCC01000010.1"/>
</dbReference>
<dbReference type="GO" id="GO:0004371">
    <property type="term" value="F:glycerone kinase activity"/>
    <property type="evidence" value="ECO:0007669"/>
    <property type="project" value="InterPro"/>
</dbReference>
<gene>
    <name evidence="2" type="ORF">NRIC_13680</name>
</gene>
<evidence type="ECO:0000313" key="2">
    <source>
        <dbReference type="EMBL" id="GCF93477.1"/>
    </source>
</evidence>
<dbReference type="PANTHER" id="PTHR28629">
    <property type="entry name" value="TRIOKINASE/FMN CYCLASE"/>
    <property type="match status" value="1"/>
</dbReference>
<sequence>MQRFVNDPDFVVEDMLKGFVLANPEVELAKANDRVVVKKQKQNGKVGVITGGGSGHEPAFLGYVGEGMLDAVAIGEVFASPPAQAFYDAMLEADTGAGVACLFGNYAGDNMNVKMAIKMAEDDEVEVKYVVATDDVASSPKETKEKRHGIAGGYFMWKVGGAKAAAGGTLDEVIAVAQKVVDRTRSICVGLEPCMIPAVGKPNFEIEAGTMEFGIGHHGETGIRKEELKKADAIAEEMVSTLLEDFAFEDGRELSVMLSGLGSTMLMEQYILVGKVLEILKEKGHTIHKVYVGDFVTSLDMSGASLTFIDLDEEIKELMDMSGRPVGMKNY</sequence>
<evidence type="ECO:0000313" key="3">
    <source>
        <dbReference type="Proteomes" id="UP000290567"/>
    </source>
</evidence>
<evidence type="ECO:0000259" key="1">
    <source>
        <dbReference type="PROSITE" id="PS51481"/>
    </source>
</evidence>
<dbReference type="Pfam" id="PF02733">
    <property type="entry name" value="Dak1"/>
    <property type="match status" value="1"/>
</dbReference>
<dbReference type="InterPro" id="IPR050861">
    <property type="entry name" value="Dihydroxyacetone_Kinase"/>
</dbReference>
<dbReference type="Proteomes" id="UP000290567">
    <property type="component" value="Unassembled WGS sequence"/>
</dbReference>
<dbReference type="EMBL" id="BJCC01000010">
    <property type="protein sequence ID" value="GCF93477.1"/>
    <property type="molecule type" value="Genomic_DNA"/>
</dbReference>
<dbReference type="OrthoDB" id="9806345at2"/>
<name>A0A4P5P6D8_9ENTE</name>
<reference evidence="3" key="1">
    <citation type="submission" date="2019-02" db="EMBL/GenBank/DDBJ databases">
        <title>Draft genome sequence of Enterococcus sp. Gos25-1.</title>
        <authorList>
            <person name="Tanaka N."/>
            <person name="Shiwa Y."/>
            <person name="Fujita N."/>
        </authorList>
    </citation>
    <scope>NUCLEOTIDE SEQUENCE [LARGE SCALE GENOMIC DNA]</scope>
    <source>
        <strain evidence="3">Gos25-1</strain>
    </source>
</reference>
<keyword evidence="2" id="KW-0418">Kinase</keyword>
<dbReference type="Gene3D" id="3.30.1180.20">
    <property type="entry name" value="Dihydroxyacetone kinase, domain 2"/>
    <property type="match status" value="1"/>
</dbReference>
<proteinExistence type="predicted"/>
<dbReference type="GO" id="GO:0005829">
    <property type="term" value="C:cytosol"/>
    <property type="evidence" value="ECO:0007669"/>
    <property type="project" value="TreeGrafter"/>
</dbReference>
<feature type="domain" description="DhaK" evidence="1">
    <location>
        <begin position="7"/>
        <end position="328"/>
    </location>
</feature>
<dbReference type="PANTHER" id="PTHR28629:SF4">
    <property type="entry name" value="TRIOKINASE_FMN CYCLASE"/>
    <property type="match status" value="1"/>
</dbReference>
<dbReference type="Gene3D" id="3.40.50.10440">
    <property type="entry name" value="Dihydroxyacetone kinase, domain 1"/>
    <property type="match status" value="1"/>
</dbReference>
<dbReference type="FunFam" id="3.40.50.10440:FF:000001">
    <property type="entry name" value="Dihydroxyacetone kinase, DhaK subunit"/>
    <property type="match status" value="1"/>
</dbReference>
<dbReference type="SUPFAM" id="SSF82549">
    <property type="entry name" value="DAK1/DegV-like"/>
    <property type="match status" value="1"/>
</dbReference>
<dbReference type="InterPro" id="IPR004006">
    <property type="entry name" value="DhaK_dom"/>
</dbReference>
<dbReference type="AlphaFoldDB" id="A0A4P5P6D8"/>
<keyword evidence="3" id="KW-1185">Reference proteome</keyword>
<dbReference type="PROSITE" id="PS51481">
    <property type="entry name" value="DHAK"/>
    <property type="match status" value="1"/>
</dbReference>
<accession>A0A4P5P6D8</accession>